<accession>U9TXY4</accession>
<organism evidence="1">
    <name type="scientific">Rhizophagus irregularis (strain DAOM 181602 / DAOM 197198 / MUCL 43194)</name>
    <name type="common">Arbuscular mycorrhizal fungus</name>
    <name type="synonym">Glomus intraradices</name>
    <dbReference type="NCBI Taxonomy" id="747089"/>
    <lineage>
        <taxon>Eukaryota</taxon>
        <taxon>Fungi</taxon>
        <taxon>Fungi incertae sedis</taxon>
        <taxon>Mucoromycota</taxon>
        <taxon>Glomeromycotina</taxon>
        <taxon>Glomeromycetes</taxon>
        <taxon>Glomerales</taxon>
        <taxon>Glomeraceae</taxon>
        <taxon>Rhizophagus</taxon>
    </lineage>
</organism>
<proteinExistence type="predicted"/>
<sequence>MKRFHNNVGIIMMNPKILTQSVKNPQTDPCDLNDDYDPHFHIFKEELTAVLSLTFLIKECRQMKYTFLKDSHKTFSTRYTKRMYFYIKSTNSVNNNRASCLHV</sequence>
<name>U9TXY4_RHIID</name>
<dbReference type="AlphaFoldDB" id="U9TXY4"/>
<evidence type="ECO:0000313" key="1">
    <source>
        <dbReference type="EMBL" id="ESA08241.1"/>
    </source>
</evidence>
<dbReference type="EMBL" id="KI289429">
    <property type="protein sequence ID" value="ESA08241.1"/>
    <property type="molecule type" value="Genomic_DNA"/>
</dbReference>
<reference evidence="1" key="1">
    <citation type="submission" date="2013-07" db="EMBL/GenBank/DDBJ databases">
        <title>The genome of an arbuscular mycorrhizal fungus provides insights into the evolution of the oldest plant symbiosis.</title>
        <authorList>
            <consortium name="DOE Joint Genome Institute"/>
            <person name="Tisserant E."/>
            <person name="Malbreil M."/>
            <person name="Kuo A."/>
            <person name="Kohler A."/>
            <person name="Symeonidi A."/>
            <person name="Balestrini R."/>
            <person name="Charron P."/>
            <person name="Duensing N."/>
            <person name="Frei-dit-Frey N."/>
            <person name="Gianinazzi-Pearson V."/>
            <person name="Gilbert B."/>
            <person name="Handa Y."/>
            <person name="Hijri M."/>
            <person name="Kaul R."/>
            <person name="Kawaguchi M."/>
            <person name="Krajinski F."/>
            <person name="Lammers P."/>
            <person name="Lapierre D."/>
            <person name="Masclaux F.G."/>
            <person name="Murat C."/>
            <person name="Morin E."/>
            <person name="Ndikumana S."/>
            <person name="Pagni M."/>
            <person name="Petitpierre D."/>
            <person name="Requena N."/>
            <person name="Rosikiewicz P."/>
            <person name="Riley R."/>
            <person name="Saito K."/>
            <person name="San Clemente H."/>
            <person name="Shapiro H."/>
            <person name="van Tuinen D."/>
            <person name="Becard G."/>
            <person name="Bonfante P."/>
            <person name="Paszkowski U."/>
            <person name="Shachar-Hill Y."/>
            <person name="Young J.P."/>
            <person name="Sanders I.R."/>
            <person name="Henrissat B."/>
            <person name="Rensing S.A."/>
            <person name="Grigoriev I.V."/>
            <person name="Corradi N."/>
            <person name="Roux C."/>
            <person name="Martin F."/>
        </authorList>
    </citation>
    <scope>NUCLEOTIDE SEQUENCE</scope>
    <source>
        <strain evidence="1">DAOM 197198</strain>
    </source>
</reference>
<dbReference type="HOGENOM" id="CLU_2265144_0_0_1"/>
<protein>
    <submittedName>
        <fullName evidence="1">Uncharacterized protein</fullName>
    </submittedName>
</protein>
<gene>
    <name evidence="1" type="ORF">GLOINDRAFT_31940</name>
</gene>